<dbReference type="InterPro" id="IPR041555">
    <property type="entry name" value="MG3"/>
</dbReference>
<name>A0A7S7NRJ6_PALFE</name>
<keyword evidence="2 6" id="KW-0732">Signal</keyword>
<protein>
    <submittedName>
        <fullName evidence="10">Carboxypeptidase regulatory-like domain-containing protein</fullName>
    </submittedName>
</protein>
<dbReference type="Pfam" id="PF01835">
    <property type="entry name" value="MG2"/>
    <property type="match status" value="1"/>
</dbReference>
<evidence type="ECO:0000256" key="1">
    <source>
        <dbReference type="ARBA" id="ARBA00010556"/>
    </source>
</evidence>
<feature type="signal peptide" evidence="6">
    <location>
        <begin position="1"/>
        <end position="20"/>
    </location>
</feature>
<organism evidence="10 11">
    <name type="scientific">Paludibaculum fermentans</name>
    <dbReference type="NCBI Taxonomy" id="1473598"/>
    <lineage>
        <taxon>Bacteria</taxon>
        <taxon>Pseudomonadati</taxon>
        <taxon>Acidobacteriota</taxon>
        <taxon>Terriglobia</taxon>
        <taxon>Bryobacterales</taxon>
        <taxon>Bryobacteraceae</taxon>
        <taxon>Paludibaculum</taxon>
    </lineage>
</organism>
<dbReference type="SMART" id="SM01361">
    <property type="entry name" value="A2M_recep"/>
    <property type="match status" value="1"/>
</dbReference>
<feature type="domain" description="Alpha-2-macroglobulin" evidence="8">
    <location>
        <begin position="1219"/>
        <end position="1309"/>
    </location>
</feature>
<dbReference type="Gene3D" id="1.50.10.20">
    <property type="match status" value="1"/>
</dbReference>
<evidence type="ECO:0000259" key="9">
    <source>
        <dbReference type="SMART" id="SM01361"/>
    </source>
</evidence>
<dbReference type="SMART" id="SM01359">
    <property type="entry name" value="A2M_N_2"/>
    <property type="match status" value="1"/>
</dbReference>
<dbReference type="Proteomes" id="UP000593892">
    <property type="component" value="Chromosome"/>
</dbReference>
<sequence>MRFIVFAAAALFLSLLPAGAQSSVTISEPEIQSFLKGHSTVVRIPVRSQMDHEVGATLTLSWLNREDTILHASQTEVRIQAGQNRLEVPLPLPASSIWLRLRYSLSPRTQDARAFPPQSGIVGIARIASHVFELKATQAGTLHPGSTVLFHAQAVHPSTREPLEDLDWTARLEVGQRTQGPVRVEKQGRGFMEFAFSLPPTLPEDGDHTAKVSITAKNGDFLQEASLKFDIPVEPTATIQTDKPIYQPGQTLHMRAILLDPQGRAAAGAKASLRVEDGDGQRAHTAQLTASRFGIIQEDWTLPETAPLGAYSIELKFGNDERVVAQHTIRVSRYELPKFQVTVKPDRTAYLPGQTPVVAINGSFLFGKPVPKGHVRVVRASHGDRRRADRELQDDSPVAAEGDAAEDGTFQARLDVQETFDELRQEEQTRYRDVAFAAYYTDPASHRTEQWRFDIRLTREPIHIYVLQGLDAGPLPRRVYVTTSYADGRPAVTTVEASLAGAAYTTRTNRYGVARLLLPFRDAGAGEIELKARDAGGIEGKWTNDFRPNWGISARLTIARSLFQPGDPVEILIETADGGPATPSVQVQALVDNRVVASRVATITVNQGKVTFPYQREFQGIVTFAAWTGSSRSKDEPGYGAGAGQTSVIFPEGSDLHLTVKPGQPVYKPGEQAALKMRVQTADGRPVEAALGLAVVDQAVLERARTDSEFGQRKWFDCVYCPSGDSGAIGGVQLSDLLTAKPAQYRDPELNLVAEALLAQISSHPLLTASEDISERPEFGSIRSLVQWMEKTFTSRYTETFEFPTDETSLAQTLGPDWYAKRDPWNRPYLTEFGFHRNYRTILLRSTGPDQLSGTDDDFVAGEFRRSYFLPLHRILAGIFHRRQDFPADEAGVRRLLSSNGLLVDTLHDPWGTAYLIQVETIQRNRNVHLYSAGPDRVFHTEDDFGADSLYGSYFLKEEAELRRVIQSAPTPPRTLQEFNKVLADGGIELSRYSDAWGHPYRLESRTSTEYGDRVSTRTVQIYGGTPQIRTNFTPVTRKFIVFVLRSSGPDGKPETRDDFEILSFPILLQEESAVPAKEPPAGSPVRLRGSGEITGSVLDSSGAVIPLVEVVLTTPQGLEYITISDPNGAYSFPALPDGTYVIQAATHGFMTNVIEAIPVSSGKVTQLDITLQVGAVSESLAVQGQSVMLQSESARVSRAAVSQGPASTPRIRTYFPETLYWAPELTTNPQGLATTRFPLADSITTWKVAAIASTLDGRQVETEADLRVFQPFFLDFDPPLVLTQGDEVRMPVAVRNYLDRALSVDVALLPNDWSAARGRTRLQLTIPANTTDNQSFEIVAKTSRRKAAQRITAQGGALSDAIERTTDVHPDGQSVTQVLGDLAAGKTAFPVTIPATAIAGATTSELRLYPNILTVLSESAAALLITPHGCAEQTTSAGFANLIALHYARAAGRATPEFETQALKNIRLAVDQLVSFRAAGGGISYWGSGDGDASVTAYVLDFLLAAKPDVEPDEEDIEDLVHWLESTQSPDGRWNKGLSGVAASERRQTLITAQVARSLAAAKRAGIQLKPTTLAGAYHHLARLTDSTDEPYMLAQFILAALDSGNESLLGKAVERLSALALPENTALYWDLKSNSPFYGWGIAGRAETTGLVISALSAWRTLHPQTTGIDSAIRRGLLFLLRHRDSQGSWHSTQSTVRAMRAVAEASAVLGPVSKPGGSIGIRVNGRLVHTITLPAESKSTDPILIDMSPFLGNGTNQVELAPAGGSGGALVRMTTTHWTPWPTTKPRSLPELRLSVGYDRLESRVGQPIRCTVKAERVGFRGNGMMLAEIGLPPGAEVDRSSLEELLDDDTTALQRYEILPDRVVLYLWPRAGGASLTFQLSGRLAMTAKAAASTLYDYYNPEALSEVEPATFKVR</sequence>
<evidence type="ECO:0000256" key="2">
    <source>
        <dbReference type="ARBA" id="ARBA00022729"/>
    </source>
</evidence>
<dbReference type="Pfam" id="PF17791">
    <property type="entry name" value="MG3"/>
    <property type="match status" value="1"/>
</dbReference>
<dbReference type="InterPro" id="IPR013784">
    <property type="entry name" value="Carb-bd-like_fold"/>
</dbReference>
<dbReference type="GO" id="GO:0004866">
    <property type="term" value="F:endopeptidase inhibitor activity"/>
    <property type="evidence" value="ECO:0007669"/>
    <property type="project" value="InterPro"/>
</dbReference>
<dbReference type="InterPro" id="IPR002890">
    <property type="entry name" value="MG2"/>
</dbReference>
<dbReference type="CDD" id="cd02891">
    <property type="entry name" value="A2M_like"/>
    <property type="match status" value="1"/>
</dbReference>
<dbReference type="Gene3D" id="2.60.40.10">
    <property type="entry name" value="Immunoglobulins"/>
    <property type="match status" value="1"/>
</dbReference>
<feature type="domain" description="Alpha-2-macroglobulin bait region" evidence="7">
    <location>
        <begin position="554"/>
        <end position="703"/>
    </location>
</feature>
<feature type="compositionally biased region" description="Basic and acidic residues" evidence="5">
    <location>
        <begin position="381"/>
        <end position="393"/>
    </location>
</feature>
<reference evidence="10 11" key="1">
    <citation type="submission" date="2020-10" db="EMBL/GenBank/DDBJ databases">
        <title>Complete genome sequence of Paludibaculum fermentans P105T, a facultatively anaerobic acidobacterium capable of dissimilatory Fe(III) reduction.</title>
        <authorList>
            <person name="Dedysh S.N."/>
            <person name="Beletsky A.V."/>
            <person name="Kulichevskaya I.S."/>
            <person name="Mardanov A.V."/>
            <person name="Ravin N.V."/>
        </authorList>
    </citation>
    <scope>NUCLEOTIDE SEQUENCE [LARGE SCALE GENOMIC DNA]</scope>
    <source>
        <strain evidence="10 11">P105</strain>
    </source>
</reference>
<dbReference type="SMART" id="SM01419">
    <property type="entry name" value="Thiol-ester_cl"/>
    <property type="match status" value="1"/>
</dbReference>
<feature type="region of interest" description="Disordered" evidence="5">
    <location>
        <begin position="380"/>
        <end position="407"/>
    </location>
</feature>
<dbReference type="SUPFAM" id="SSF49452">
    <property type="entry name" value="Starch-binding domain-like"/>
    <property type="match status" value="1"/>
</dbReference>
<evidence type="ECO:0000259" key="8">
    <source>
        <dbReference type="SMART" id="SM01360"/>
    </source>
</evidence>
<dbReference type="SUPFAM" id="SSF49410">
    <property type="entry name" value="Alpha-macroglobulin receptor domain"/>
    <property type="match status" value="1"/>
</dbReference>
<evidence type="ECO:0000256" key="3">
    <source>
        <dbReference type="ARBA" id="ARBA00022966"/>
    </source>
</evidence>
<evidence type="ECO:0000256" key="6">
    <source>
        <dbReference type="SAM" id="SignalP"/>
    </source>
</evidence>
<dbReference type="InterPro" id="IPR013783">
    <property type="entry name" value="Ig-like_fold"/>
</dbReference>
<keyword evidence="4" id="KW-1015">Disulfide bond</keyword>
<dbReference type="EMBL" id="CP063849">
    <property type="protein sequence ID" value="QOY88414.1"/>
    <property type="molecule type" value="Genomic_DNA"/>
</dbReference>
<keyword evidence="3" id="KW-0882">Thioester bond</keyword>
<dbReference type="RefSeq" id="WP_194450076.1">
    <property type="nucleotide sequence ID" value="NZ_CP063849.1"/>
</dbReference>
<dbReference type="KEGG" id="pfer:IRI77_00155"/>
<evidence type="ECO:0000259" key="7">
    <source>
        <dbReference type="SMART" id="SM01359"/>
    </source>
</evidence>
<keyword evidence="10" id="KW-0378">Hydrolase</keyword>
<feature type="domain" description="Alpha-macroglobulin receptor-binding" evidence="9">
    <location>
        <begin position="1826"/>
        <end position="1913"/>
    </location>
</feature>
<keyword evidence="10" id="KW-0645">Protease</keyword>
<dbReference type="Gene3D" id="2.60.40.690">
    <property type="entry name" value="Alpha-macroglobulin, receptor-binding domain"/>
    <property type="match status" value="1"/>
</dbReference>
<dbReference type="InterPro" id="IPR036595">
    <property type="entry name" value="A-macroglobulin_rcpt-bd_sf"/>
</dbReference>
<accession>A0A7S7NRJ6</accession>
<dbReference type="Pfam" id="PF13620">
    <property type="entry name" value="CarboxypepD_reg"/>
    <property type="match status" value="1"/>
</dbReference>
<dbReference type="InterPro" id="IPR050473">
    <property type="entry name" value="A2M/Complement_sys"/>
</dbReference>
<dbReference type="Pfam" id="PF07677">
    <property type="entry name" value="A2M_recep"/>
    <property type="match status" value="1"/>
</dbReference>
<dbReference type="PANTHER" id="PTHR11412:SF136">
    <property type="entry name" value="CD109 ANTIGEN"/>
    <property type="match status" value="1"/>
</dbReference>
<dbReference type="InterPro" id="IPR001599">
    <property type="entry name" value="Macroglobln_a2"/>
</dbReference>
<dbReference type="InterPro" id="IPR011626">
    <property type="entry name" value="Alpha-macroglobulin_TED"/>
</dbReference>
<dbReference type="Gene3D" id="2.60.40.1120">
    <property type="entry name" value="Carboxypeptidase-like, regulatory domain"/>
    <property type="match status" value="1"/>
</dbReference>
<dbReference type="SUPFAM" id="SSF48239">
    <property type="entry name" value="Terpenoid cyclases/Protein prenyltransferases"/>
    <property type="match status" value="1"/>
</dbReference>
<comment type="similarity">
    <text evidence="1">Belongs to the protease inhibitor I39 (alpha-2-macroglobulin) family. Bacterial alpha-2-macroglobulin subfamily.</text>
</comment>
<dbReference type="Pfam" id="PF07703">
    <property type="entry name" value="A2M_BRD"/>
    <property type="match status" value="1"/>
</dbReference>
<feature type="chain" id="PRO_5032956297" evidence="6">
    <location>
        <begin position="21"/>
        <end position="1919"/>
    </location>
</feature>
<dbReference type="GO" id="GO:0004180">
    <property type="term" value="F:carboxypeptidase activity"/>
    <property type="evidence" value="ECO:0007669"/>
    <property type="project" value="UniProtKB-KW"/>
</dbReference>
<dbReference type="InterPro" id="IPR009048">
    <property type="entry name" value="A-macroglobulin_rcpt-bd"/>
</dbReference>
<keyword evidence="10" id="KW-0121">Carboxypeptidase</keyword>
<dbReference type="InterPro" id="IPR047565">
    <property type="entry name" value="Alpha-macroglob_thiol-ester_cl"/>
</dbReference>
<dbReference type="PANTHER" id="PTHR11412">
    <property type="entry name" value="MACROGLOBULIN / COMPLEMENT"/>
    <property type="match status" value="1"/>
</dbReference>
<evidence type="ECO:0000256" key="4">
    <source>
        <dbReference type="ARBA" id="ARBA00023157"/>
    </source>
</evidence>
<evidence type="ECO:0000313" key="10">
    <source>
        <dbReference type="EMBL" id="QOY88414.1"/>
    </source>
</evidence>
<dbReference type="Pfam" id="PF07678">
    <property type="entry name" value="TED_complement"/>
    <property type="match status" value="1"/>
</dbReference>
<dbReference type="InterPro" id="IPR011625">
    <property type="entry name" value="A2M_N_BRD"/>
</dbReference>
<dbReference type="SMART" id="SM01360">
    <property type="entry name" value="A2M"/>
    <property type="match status" value="1"/>
</dbReference>
<gene>
    <name evidence="10" type="ORF">IRI77_00155</name>
</gene>
<dbReference type="Gene3D" id="2.20.130.20">
    <property type="match status" value="1"/>
</dbReference>
<evidence type="ECO:0000256" key="5">
    <source>
        <dbReference type="SAM" id="MobiDB-lite"/>
    </source>
</evidence>
<dbReference type="GO" id="GO:0030246">
    <property type="term" value="F:carbohydrate binding"/>
    <property type="evidence" value="ECO:0007669"/>
    <property type="project" value="InterPro"/>
</dbReference>
<evidence type="ECO:0000313" key="11">
    <source>
        <dbReference type="Proteomes" id="UP000593892"/>
    </source>
</evidence>
<dbReference type="Gene3D" id="2.60.40.1940">
    <property type="match status" value="1"/>
</dbReference>
<dbReference type="Gene3D" id="2.60.40.1930">
    <property type="match status" value="1"/>
</dbReference>
<dbReference type="Pfam" id="PF00207">
    <property type="entry name" value="A2M"/>
    <property type="match status" value="1"/>
</dbReference>
<proteinExistence type="inferred from homology"/>
<keyword evidence="11" id="KW-1185">Reference proteome</keyword>
<dbReference type="InterPro" id="IPR008930">
    <property type="entry name" value="Terpenoid_cyclase/PrenylTrfase"/>
</dbReference>
<dbReference type="GO" id="GO:0005615">
    <property type="term" value="C:extracellular space"/>
    <property type="evidence" value="ECO:0007669"/>
    <property type="project" value="InterPro"/>
</dbReference>